<dbReference type="Gene3D" id="1.10.760.10">
    <property type="entry name" value="Cytochrome c-like domain"/>
    <property type="match status" value="1"/>
</dbReference>
<evidence type="ECO:0000313" key="7">
    <source>
        <dbReference type="Proteomes" id="UP000326903"/>
    </source>
</evidence>
<gene>
    <name evidence="6" type="ORF">FW778_03350</name>
</gene>
<dbReference type="PROSITE" id="PS51007">
    <property type="entry name" value="CYTC"/>
    <property type="match status" value="1"/>
</dbReference>
<dbReference type="InterPro" id="IPR051459">
    <property type="entry name" value="Cytochrome_c-type_DH"/>
</dbReference>
<dbReference type="InterPro" id="IPR036909">
    <property type="entry name" value="Cyt_c-like_dom_sf"/>
</dbReference>
<dbReference type="EMBL" id="VYQF01000001">
    <property type="protein sequence ID" value="KAA9041090.1"/>
    <property type="molecule type" value="Genomic_DNA"/>
</dbReference>
<accession>A0A5J5IJ61</accession>
<evidence type="ECO:0000256" key="1">
    <source>
        <dbReference type="ARBA" id="ARBA00022617"/>
    </source>
</evidence>
<evidence type="ECO:0000256" key="3">
    <source>
        <dbReference type="ARBA" id="ARBA00023004"/>
    </source>
</evidence>
<evidence type="ECO:0000256" key="4">
    <source>
        <dbReference type="PROSITE-ProRule" id="PRU00433"/>
    </source>
</evidence>
<keyword evidence="2 4" id="KW-0479">Metal-binding</keyword>
<keyword evidence="3 4" id="KW-0408">Iron</keyword>
<sequence length="136" mass="15033">MKTKFLFTSALLLASVAIFSIITAFQPKKPWVVPGKYVSMKNPVASNAESLKNGKELWIKNCQSCHGKSGHGDGPKAAQLKTDPGSFAPAEVQSQSDGALFYKISEGREDMPNFKKKIPDEEDIWSLVNYIRTLNK</sequence>
<dbReference type="PANTHER" id="PTHR35008">
    <property type="entry name" value="BLL4482 PROTEIN-RELATED"/>
    <property type="match status" value="1"/>
</dbReference>
<dbReference type="Proteomes" id="UP000326903">
    <property type="component" value="Unassembled WGS sequence"/>
</dbReference>
<dbReference type="AlphaFoldDB" id="A0A5J5IJ61"/>
<keyword evidence="7" id="KW-1185">Reference proteome</keyword>
<evidence type="ECO:0000256" key="2">
    <source>
        <dbReference type="ARBA" id="ARBA00022723"/>
    </source>
</evidence>
<name>A0A5J5IJ61_9BACT</name>
<dbReference type="GO" id="GO:0009055">
    <property type="term" value="F:electron transfer activity"/>
    <property type="evidence" value="ECO:0007669"/>
    <property type="project" value="InterPro"/>
</dbReference>
<organism evidence="6 7">
    <name type="scientific">Ginsengibacter hankyongi</name>
    <dbReference type="NCBI Taxonomy" id="2607284"/>
    <lineage>
        <taxon>Bacteria</taxon>
        <taxon>Pseudomonadati</taxon>
        <taxon>Bacteroidota</taxon>
        <taxon>Chitinophagia</taxon>
        <taxon>Chitinophagales</taxon>
        <taxon>Chitinophagaceae</taxon>
        <taxon>Ginsengibacter</taxon>
    </lineage>
</organism>
<comment type="caution">
    <text evidence="6">The sequence shown here is derived from an EMBL/GenBank/DDBJ whole genome shotgun (WGS) entry which is preliminary data.</text>
</comment>
<protein>
    <submittedName>
        <fullName evidence="6">Cytochrome c</fullName>
    </submittedName>
</protein>
<dbReference type="GO" id="GO:0020037">
    <property type="term" value="F:heme binding"/>
    <property type="evidence" value="ECO:0007669"/>
    <property type="project" value="InterPro"/>
</dbReference>
<dbReference type="Pfam" id="PF13442">
    <property type="entry name" value="Cytochrome_CBB3"/>
    <property type="match status" value="1"/>
</dbReference>
<dbReference type="InterPro" id="IPR009056">
    <property type="entry name" value="Cyt_c-like_dom"/>
</dbReference>
<dbReference type="PANTHER" id="PTHR35008:SF8">
    <property type="entry name" value="ALCOHOL DEHYDROGENASE CYTOCHROME C SUBUNIT"/>
    <property type="match status" value="1"/>
</dbReference>
<dbReference type="GO" id="GO:0046872">
    <property type="term" value="F:metal ion binding"/>
    <property type="evidence" value="ECO:0007669"/>
    <property type="project" value="UniProtKB-KW"/>
</dbReference>
<evidence type="ECO:0000259" key="5">
    <source>
        <dbReference type="PROSITE" id="PS51007"/>
    </source>
</evidence>
<reference evidence="6 7" key="1">
    <citation type="submission" date="2019-09" db="EMBL/GenBank/DDBJ databases">
        <title>Draft genome sequence of Ginsengibacter sp. BR5-29.</title>
        <authorList>
            <person name="Im W.-T."/>
        </authorList>
    </citation>
    <scope>NUCLEOTIDE SEQUENCE [LARGE SCALE GENOMIC DNA]</scope>
    <source>
        <strain evidence="6 7">BR5-29</strain>
    </source>
</reference>
<dbReference type="RefSeq" id="WP_150413179.1">
    <property type="nucleotide sequence ID" value="NZ_VYQF01000001.1"/>
</dbReference>
<feature type="domain" description="Cytochrome c" evidence="5">
    <location>
        <begin position="49"/>
        <end position="135"/>
    </location>
</feature>
<proteinExistence type="predicted"/>
<keyword evidence="1 4" id="KW-0349">Heme</keyword>
<evidence type="ECO:0000313" key="6">
    <source>
        <dbReference type="EMBL" id="KAA9041090.1"/>
    </source>
</evidence>
<dbReference type="SUPFAM" id="SSF46626">
    <property type="entry name" value="Cytochrome c"/>
    <property type="match status" value="1"/>
</dbReference>